<evidence type="ECO:0000256" key="1">
    <source>
        <dbReference type="ARBA" id="ARBA00004123"/>
    </source>
</evidence>
<evidence type="ECO:0000313" key="7">
    <source>
        <dbReference type="Proteomes" id="UP000653305"/>
    </source>
</evidence>
<protein>
    <recommendedName>
        <fullName evidence="4">Ninja-family protein</fullName>
    </recommendedName>
    <alternativeName>
        <fullName evidence="4">ABI-binding protein</fullName>
    </alternativeName>
</protein>
<keyword evidence="3 4" id="KW-0539">Nucleus</keyword>
<dbReference type="InterPro" id="IPR031307">
    <property type="entry name" value="Ninja_fam"/>
</dbReference>
<dbReference type="Pfam" id="PF16135">
    <property type="entry name" value="TDBD"/>
    <property type="match status" value="1"/>
</dbReference>
<dbReference type="GO" id="GO:0005634">
    <property type="term" value="C:nucleus"/>
    <property type="evidence" value="ECO:0007669"/>
    <property type="project" value="UniProtKB-SubCell"/>
</dbReference>
<dbReference type="EMBL" id="BMAC01000216">
    <property type="protein sequence ID" value="GFP90410.1"/>
    <property type="molecule type" value="Genomic_DNA"/>
</dbReference>
<comment type="similarity">
    <text evidence="2 4">Belongs to the Ninja family.</text>
</comment>
<feature type="domain" description="Tify" evidence="5">
    <location>
        <begin position="27"/>
        <end position="62"/>
    </location>
</feature>
<dbReference type="PANTHER" id="PTHR31413:SF31">
    <property type="entry name" value="NINJA-FAMILY PROTEIN AFP3"/>
    <property type="match status" value="1"/>
</dbReference>
<dbReference type="InterPro" id="IPR032308">
    <property type="entry name" value="TDBD"/>
</dbReference>
<comment type="subcellular location">
    <subcellularLocation>
        <location evidence="1 4">Nucleus</location>
    </subcellularLocation>
</comment>
<dbReference type="Proteomes" id="UP000653305">
    <property type="component" value="Unassembled WGS sequence"/>
</dbReference>
<reference evidence="6" key="1">
    <citation type="submission" date="2020-07" db="EMBL/GenBank/DDBJ databases">
        <title>Ethylene signaling mediates host invasion by parasitic plants.</title>
        <authorList>
            <person name="Yoshida S."/>
        </authorList>
    </citation>
    <scope>NUCLEOTIDE SEQUENCE</scope>
    <source>
        <strain evidence="6">Okayama</strain>
    </source>
</reference>
<evidence type="ECO:0000256" key="2">
    <source>
        <dbReference type="ARBA" id="ARBA00006081"/>
    </source>
</evidence>
<accession>A0A830BSE2</accession>
<dbReference type="GO" id="GO:0007165">
    <property type="term" value="P:signal transduction"/>
    <property type="evidence" value="ECO:0007669"/>
    <property type="project" value="InterPro"/>
</dbReference>
<sequence length="69" mass="7575">MPHVSTRGEGVNRIKGVLYKYARADELKIVCACHGFFLSPAEFVKHGGGGDVAQPLRHIVVNSRPLFQV</sequence>
<evidence type="ECO:0000313" key="6">
    <source>
        <dbReference type="EMBL" id="GFP90410.1"/>
    </source>
</evidence>
<comment type="function">
    <text evidence="4">Acts as a negative regulator of abscisic acid (ABA) response.</text>
</comment>
<organism evidence="6 7">
    <name type="scientific">Phtheirospermum japonicum</name>
    <dbReference type="NCBI Taxonomy" id="374723"/>
    <lineage>
        <taxon>Eukaryota</taxon>
        <taxon>Viridiplantae</taxon>
        <taxon>Streptophyta</taxon>
        <taxon>Embryophyta</taxon>
        <taxon>Tracheophyta</taxon>
        <taxon>Spermatophyta</taxon>
        <taxon>Magnoliopsida</taxon>
        <taxon>eudicotyledons</taxon>
        <taxon>Gunneridae</taxon>
        <taxon>Pentapetalae</taxon>
        <taxon>asterids</taxon>
        <taxon>lamiids</taxon>
        <taxon>Lamiales</taxon>
        <taxon>Orobanchaceae</taxon>
        <taxon>Orobanchaceae incertae sedis</taxon>
        <taxon>Phtheirospermum</taxon>
    </lineage>
</organism>
<evidence type="ECO:0000256" key="3">
    <source>
        <dbReference type="ARBA" id="ARBA00023242"/>
    </source>
</evidence>
<evidence type="ECO:0000259" key="5">
    <source>
        <dbReference type="Pfam" id="PF16135"/>
    </source>
</evidence>
<evidence type="ECO:0000256" key="4">
    <source>
        <dbReference type="RuleBase" id="RU369029"/>
    </source>
</evidence>
<proteinExistence type="inferred from homology"/>
<dbReference type="GO" id="GO:0045892">
    <property type="term" value="P:negative regulation of DNA-templated transcription"/>
    <property type="evidence" value="ECO:0007669"/>
    <property type="project" value="TreeGrafter"/>
</dbReference>
<dbReference type="OrthoDB" id="667358at2759"/>
<dbReference type="PANTHER" id="PTHR31413">
    <property type="entry name" value="AFP HOMOLOG 2"/>
    <property type="match status" value="1"/>
</dbReference>
<gene>
    <name evidence="6" type="ORF">PHJA_001184900</name>
</gene>
<name>A0A830BSE2_9LAMI</name>
<keyword evidence="7" id="KW-1185">Reference proteome</keyword>
<comment type="caution">
    <text evidence="6">The sequence shown here is derived from an EMBL/GenBank/DDBJ whole genome shotgun (WGS) entry which is preliminary data.</text>
</comment>
<dbReference type="AlphaFoldDB" id="A0A830BSE2"/>